<dbReference type="GO" id="GO:0032259">
    <property type="term" value="P:methylation"/>
    <property type="evidence" value="ECO:0007669"/>
    <property type="project" value="UniProtKB-KW"/>
</dbReference>
<feature type="non-terminal residue" evidence="4">
    <location>
        <position position="112"/>
    </location>
</feature>
<keyword evidence="1 4" id="KW-0489">Methyltransferase</keyword>
<dbReference type="Proteomes" id="UP000392867">
    <property type="component" value="Unassembled WGS sequence"/>
</dbReference>
<dbReference type="InterPro" id="IPR029063">
    <property type="entry name" value="SAM-dependent_MTases_sf"/>
</dbReference>
<gene>
    <name evidence="4" type="ORF">FVB16_25040</name>
</gene>
<accession>A0A5N8HIF7</accession>
<dbReference type="Gene3D" id="3.40.50.150">
    <property type="entry name" value="Vaccinia Virus protein VP39"/>
    <property type="match status" value="1"/>
</dbReference>
<dbReference type="InterPro" id="IPR041698">
    <property type="entry name" value="Methyltransf_25"/>
</dbReference>
<protein>
    <submittedName>
        <fullName evidence="4">Methyltransferase domain-containing protein</fullName>
    </submittedName>
</protein>
<organism evidence="4 5">
    <name type="scientific">Escherichia coli</name>
    <dbReference type="NCBI Taxonomy" id="562"/>
    <lineage>
        <taxon>Bacteria</taxon>
        <taxon>Pseudomonadati</taxon>
        <taxon>Pseudomonadota</taxon>
        <taxon>Gammaproteobacteria</taxon>
        <taxon>Enterobacterales</taxon>
        <taxon>Enterobacteriaceae</taxon>
        <taxon>Escherichia</taxon>
    </lineage>
</organism>
<reference evidence="4 5" key="1">
    <citation type="submission" date="2019-08" db="EMBL/GenBank/DDBJ databases">
        <title>Identification of Water Treatment Resistant and Multidrug Resistant Urinary Pathogenic Escherichia coli in Wastewater.</title>
        <authorList>
            <person name="Neumann N."/>
        </authorList>
    </citation>
    <scope>NUCLEOTIDE SEQUENCE [LARGE SCALE GENOMIC DNA]</scope>
    <source>
        <strain evidence="4 5">WU2356</strain>
    </source>
</reference>
<evidence type="ECO:0000256" key="2">
    <source>
        <dbReference type="ARBA" id="ARBA00022679"/>
    </source>
</evidence>
<evidence type="ECO:0000313" key="5">
    <source>
        <dbReference type="Proteomes" id="UP000392867"/>
    </source>
</evidence>
<comment type="caution">
    <text evidence="4">The sequence shown here is derived from an EMBL/GenBank/DDBJ whole genome shotgun (WGS) entry which is preliminary data.</text>
</comment>
<dbReference type="PANTHER" id="PTHR43861:SF1">
    <property type="entry name" value="TRANS-ACONITATE 2-METHYLTRANSFERASE"/>
    <property type="match status" value="1"/>
</dbReference>
<evidence type="ECO:0000256" key="1">
    <source>
        <dbReference type="ARBA" id="ARBA00022603"/>
    </source>
</evidence>
<feature type="domain" description="Methyltransferase" evidence="3">
    <location>
        <begin position="35"/>
        <end position="108"/>
    </location>
</feature>
<evidence type="ECO:0000259" key="3">
    <source>
        <dbReference type="Pfam" id="PF13649"/>
    </source>
</evidence>
<keyword evidence="2 4" id="KW-0808">Transferase</keyword>
<dbReference type="Pfam" id="PF13649">
    <property type="entry name" value="Methyltransf_25"/>
    <property type="match status" value="1"/>
</dbReference>
<dbReference type="EMBL" id="VOTT01000943">
    <property type="protein sequence ID" value="MPU52046.1"/>
    <property type="molecule type" value="Genomic_DNA"/>
</dbReference>
<dbReference type="SUPFAM" id="SSF53335">
    <property type="entry name" value="S-adenosyl-L-methionine-dependent methyltransferases"/>
    <property type="match status" value="1"/>
</dbReference>
<dbReference type="GO" id="GO:0008168">
    <property type="term" value="F:methyltransferase activity"/>
    <property type="evidence" value="ECO:0007669"/>
    <property type="project" value="UniProtKB-KW"/>
</dbReference>
<name>A0A5N8HIF7_ECOLX</name>
<sequence length="112" mass="12460">MSDWNPSLYLHFAAERSRPAVELLARVPLENVEYVADLGCGPGNSTALLNQRWPAARIIGIDSSPAMIAEARSALPDCQFVEADIRNWQPVQALDLIFANASLQWLPDHYEL</sequence>
<dbReference type="CDD" id="cd02440">
    <property type="entry name" value="AdoMet_MTases"/>
    <property type="match status" value="1"/>
</dbReference>
<dbReference type="PANTHER" id="PTHR43861">
    <property type="entry name" value="TRANS-ACONITATE 2-METHYLTRANSFERASE-RELATED"/>
    <property type="match status" value="1"/>
</dbReference>
<evidence type="ECO:0000313" key="4">
    <source>
        <dbReference type="EMBL" id="MPU52046.1"/>
    </source>
</evidence>
<proteinExistence type="predicted"/>
<dbReference type="AlphaFoldDB" id="A0A5N8HIF7"/>